<dbReference type="STRING" id="697581.TCARB_1136"/>
<keyword evidence="1" id="KW-0812">Transmembrane</keyword>
<dbReference type="SUPFAM" id="SSF51445">
    <property type="entry name" value="(Trans)glycosidases"/>
    <property type="match status" value="1"/>
</dbReference>
<gene>
    <name evidence="2" type="ORF">TCARB_1136</name>
</gene>
<keyword evidence="1" id="KW-1133">Transmembrane helix</keyword>
<name>A0A3G1A9B6_9CREN</name>
<dbReference type="EMBL" id="CP007493">
    <property type="protein sequence ID" value="AJB42184.1"/>
    <property type="molecule type" value="Genomic_DNA"/>
</dbReference>
<evidence type="ECO:0000313" key="2">
    <source>
        <dbReference type="EMBL" id="AJB42184.1"/>
    </source>
</evidence>
<organism evidence="2 3">
    <name type="scientific">Thermofilum adornatum 1505</name>
    <dbReference type="NCBI Taxonomy" id="697581"/>
    <lineage>
        <taxon>Archaea</taxon>
        <taxon>Thermoproteota</taxon>
        <taxon>Thermoprotei</taxon>
        <taxon>Thermofilales</taxon>
        <taxon>Thermofilaceae</taxon>
        <taxon>Thermofilum</taxon>
    </lineage>
</organism>
<dbReference type="Pfam" id="PF22612">
    <property type="entry name" value="GH113"/>
    <property type="match status" value="1"/>
</dbReference>
<proteinExistence type="predicted"/>
<protein>
    <submittedName>
        <fullName evidence="2">Uncharacterized protein</fullName>
    </submittedName>
</protein>
<accession>A0A3G1A9B6</accession>
<dbReference type="InterPro" id="IPR055151">
    <property type="entry name" value="GH113"/>
</dbReference>
<reference evidence="3" key="1">
    <citation type="book" date="2010" name="EXTREMOPHILES" publisher="0:0-0">
        <title>Complete genome sequences of ten hyperthermophilic archaea reveal their metabolic capabilities and possible ecological roles.</title>
        <editorList>
            <person name="?"/>
        </editorList>
        <authorList>
            <person name="Ravin N.V."/>
            <person name="Mardanov A.V."/>
            <person name="Bonch-Osmolovskaya E.A."/>
            <person name="Skryabin K.G."/>
        </authorList>
    </citation>
    <scope>NUCLEOTIDE SEQUENCE [LARGE SCALE GENOMIC DNA]</scope>
    <source>
        <strain evidence="3">1505</strain>
    </source>
</reference>
<dbReference type="AlphaFoldDB" id="A0A3G1A9B6"/>
<dbReference type="GeneID" id="16572704"/>
<dbReference type="RefSeq" id="WP_020961752.1">
    <property type="nucleotide sequence ID" value="NZ_CP007493.1"/>
</dbReference>
<evidence type="ECO:0000256" key="1">
    <source>
        <dbReference type="SAM" id="Phobius"/>
    </source>
</evidence>
<dbReference type="GeneID" id="25406547"/>
<sequence length="701" mass="79860">MSRIVSLALIAVIIIAMAIAYGYPSVSPQNKPKKLLIYYGYPSLFNGSTTIQGAARLFDKYDIVVLGAGLESPEHPDHLNALKIIQRSRATFYGYVQSTLPLDEAKKRIDLWTDMGVAGIFLDEFGFDYLVGRVASNKQQARLHQKELIDYVKSKNMRVAINFWNPDDVFGPVGGVSLNLSGVEIVIESAVYGYGEKKWEYIDHYYKMASAAKAVNASTWCIVSTKASTSPLNKMIGYDALTYIYGGCDAVAIQEDYGEDSNVFYPFSEPSNASMYFLGVNVPLWGDFPKGWLENLLDQLKDIGFNSVQYTVYYEMDSPVFSVIHTSSVTVPDDQLGYAIDAAKQRGFKVFLRIGLNVKNSWSGEVNPLNRDFWFKSYEAILLKYAEIAQEKSVDAYIIGTELSMLQADPSWRPLILKVKAKYSGPISYSANWGHEATIFTDMLDFIGVDAYYPILNITSWDIVHETRIEPLVFLYGKPVVFLEIGYRSVENPGLQPWDWQRRGKPDQEAQASLWEIFFLKESRRINGFFYWDEGSWKEDETGYNVLGKLAEKVFRKYVPLLSIQQQLESKKCINETELQAYKTFLQSCIENATKYILDAETYKSLYESCLQNCTYLQTRLSQVINDYMDTMETLLKLQAQYKELAVKLSRTETALGYSIAINILLVVLLLFVSLLYIRSKRQNKNEREKTSQEKAEQQLS</sequence>
<dbReference type="CDD" id="cd19608">
    <property type="entry name" value="GH113_mannanase-like"/>
    <property type="match status" value="1"/>
</dbReference>
<dbReference type="SMR" id="A0A3G1A9B6"/>
<dbReference type="KEGG" id="tcb:TCARB_1136"/>
<feature type="transmembrane region" description="Helical" evidence="1">
    <location>
        <begin position="655"/>
        <end position="678"/>
    </location>
</feature>
<dbReference type="Gene3D" id="3.20.20.80">
    <property type="entry name" value="Glycosidases"/>
    <property type="match status" value="1"/>
</dbReference>
<evidence type="ECO:0000313" key="3">
    <source>
        <dbReference type="Proteomes" id="UP000266720"/>
    </source>
</evidence>
<dbReference type="InterPro" id="IPR017853">
    <property type="entry name" value="GH"/>
</dbReference>
<dbReference type="Proteomes" id="UP000266720">
    <property type="component" value="Chromosome"/>
</dbReference>
<keyword evidence="1" id="KW-0472">Membrane</keyword>